<proteinExistence type="predicted"/>
<evidence type="ECO:0000256" key="4">
    <source>
        <dbReference type="ARBA" id="ARBA00022989"/>
    </source>
</evidence>
<dbReference type="Gene3D" id="1.10.238.10">
    <property type="entry name" value="EF-hand"/>
    <property type="match status" value="1"/>
</dbReference>
<dbReference type="InterPro" id="IPR005821">
    <property type="entry name" value="Ion_trans_dom"/>
</dbReference>
<evidence type="ECO:0000259" key="8">
    <source>
        <dbReference type="PROSITE" id="PS50222"/>
    </source>
</evidence>
<keyword evidence="4 7" id="KW-1133">Transmembrane helix</keyword>
<dbReference type="GO" id="GO:0001518">
    <property type="term" value="C:voltage-gated sodium channel complex"/>
    <property type="evidence" value="ECO:0007669"/>
    <property type="project" value="TreeGrafter"/>
</dbReference>
<dbReference type="SUPFAM" id="SSF47473">
    <property type="entry name" value="EF-hand"/>
    <property type="match status" value="1"/>
</dbReference>
<evidence type="ECO:0000256" key="3">
    <source>
        <dbReference type="ARBA" id="ARBA00022837"/>
    </source>
</evidence>
<dbReference type="GO" id="GO:0005248">
    <property type="term" value="F:voltage-gated sodium channel activity"/>
    <property type="evidence" value="ECO:0007669"/>
    <property type="project" value="TreeGrafter"/>
</dbReference>
<feature type="transmembrane region" description="Helical" evidence="7">
    <location>
        <begin position="277"/>
        <end position="297"/>
    </location>
</feature>
<feature type="transmembrane region" description="Helical" evidence="7">
    <location>
        <begin position="245"/>
        <end position="265"/>
    </location>
</feature>
<evidence type="ECO:0000256" key="6">
    <source>
        <dbReference type="SAM" id="Coils"/>
    </source>
</evidence>
<dbReference type="PANTHER" id="PTHR10037">
    <property type="entry name" value="VOLTAGE-GATED CATION CHANNEL CALCIUM AND SODIUM"/>
    <property type="match status" value="1"/>
</dbReference>
<keyword evidence="6" id="KW-0175">Coiled coil</keyword>
<dbReference type="Gene3D" id="1.20.120.350">
    <property type="entry name" value="Voltage-gated potassium channels. Chain C"/>
    <property type="match status" value="2"/>
</dbReference>
<dbReference type="PROSITE" id="PS00018">
    <property type="entry name" value="EF_HAND_1"/>
    <property type="match status" value="1"/>
</dbReference>
<dbReference type="EMBL" id="HBNR01029827">
    <property type="protein sequence ID" value="CAE4583420.1"/>
    <property type="molecule type" value="Transcribed_RNA"/>
</dbReference>
<evidence type="ECO:0000313" key="9">
    <source>
        <dbReference type="EMBL" id="CAE4583420.1"/>
    </source>
</evidence>
<evidence type="ECO:0000256" key="7">
    <source>
        <dbReference type="SAM" id="Phobius"/>
    </source>
</evidence>
<gene>
    <name evidence="9" type="ORF">AMON00008_LOCUS20330</name>
</gene>
<protein>
    <recommendedName>
        <fullName evidence="8">EF-hand domain-containing protein</fullName>
    </recommendedName>
</protein>
<keyword evidence="5 7" id="KW-0472">Membrane</keyword>
<dbReference type="GO" id="GO:0005509">
    <property type="term" value="F:calcium ion binding"/>
    <property type="evidence" value="ECO:0007669"/>
    <property type="project" value="InterPro"/>
</dbReference>
<feature type="transmembrane region" description="Helical" evidence="7">
    <location>
        <begin position="471"/>
        <end position="504"/>
    </location>
</feature>
<feature type="transmembrane region" description="Helical" evidence="7">
    <location>
        <begin position="366"/>
        <end position="386"/>
    </location>
</feature>
<feature type="coiled-coil region" evidence="6">
    <location>
        <begin position="173"/>
        <end position="200"/>
    </location>
</feature>
<name>A0A7S4QH15_9DINO</name>
<keyword evidence="2 7" id="KW-0812">Transmembrane</keyword>
<comment type="subcellular location">
    <subcellularLocation>
        <location evidence="1">Membrane</location>
        <topology evidence="1">Multi-pass membrane protein</topology>
    </subcellularLocation>
</comment>
<keyword evidence="3" id="KW-0106">Calcium</keyword>
<reference evidence="9" key="1">
    <citation type="submission" date="2021-01" db="EMBL/GenBank/DDBJ databases">
        <authorList>
            <person name="Corre E."/>
            <person name="Pelletier E."/>
            <person name="Niang G."/>
            <person name="Scheremetjew M."/>
            <person name="Finn R."/>
            <person name="Kale V."/>
            <person name="Holt S."/>
            <person name="Cochrane G."/>
            <person name="Meng A."/>
            <person name="Brown T."/>
            <person name="Cohen L."/>
        </authorList>
    </citation>
    <scope>NUCLEOTIDE SEQUENCE</scope>
    <source>
        <strain evidence="9">CCMP3105</strain>
    </source>
</reference>
<dbReference type="InterPro" id="IPR018247">
    <property type="entry name" value="EF_Hand_1_Ca_BS"/>
</dbReference>
<dbReference type="SUPFAM" id="SSF81324">
    <property type="entry name" value="Voltage-gated potassium channels"/>
    <property type="match status" value="2"/>
</dbReference>
<sequence length="722" mass="80677">MEGAISHVAMGGFMDAGQDEVDRATRLCPFRVASVDAQVAPWLPCISPQTSQTGVKVAHLSLAVQNEVRRARSQGTAKELRERLAKELRGLAFLADGQKDRLEVIRHQQERLLEQNMGTQAAIQETCASLRMMADPAGASIALKKEQLQDEMALLVELKQGMVKNKVEYFASLRAMDHKMLECEQQIAKLRREVMVLRSEKGTGPVLHTQWWLESETMHVVGAVVVISNFLTIILEFRFKDLDFTLVNSLFVIFYTAELVVHLTVQGSGLLVGRPSVVWWSWVDLLVVISGLVELVLHHLEHLEGGWMCATEVLRLVRLVRLVKLVRLFATADVSWADEPTFHSVMMAVIGANTVLMGLELAYEGLAVWVFLESVLLMVYIFELLVRIRHRRCRFFCSSDVGDLAWNWLDFVIVLSGTFDTWVMPIVDEVSASMGGERLGGQLSSVLSLMRIARLARLLQLMRLVKSIPPLYLLAVGIAEAMQGMGWVFILTVGVLYICAVIGVQLVGQGWALPPSLTNDELREAEDTFDDIPDAVFNLFKAMNADLGAFGPLFHAVPGSKWVMMAFMIVMNWAIFSILTAVVSDNMSKATEAHGREEEERAAAEASERRAKLIELVLSHLDKDGNGEISLREVEELFRDEVEVEALRALTGLEEEDIHGILELVENEGGGTITHADFRALMQHGYSEVTAHSLMKFETRLHGLERLLTRAANGRMRRHSTL</sequence>
<feature type="domain" description="EF-hand" evidence="8">
    <location>
        <begin position="609"/>
        <end position="644"/>
    </location>
</feature>
<evidence type="ECO:0000256" key="1">
    <source>
        <dbReference type="ARBA" id="ARBA00004141"/>
    </source>
</evidence>
<dbReference type="InterPro" id="IPR011992">
    <property type="entry name" value="EF-hand-dom_pair"/>
</dbReference>
<feature type="transmembrane region" description="Helical" evidence="7">
    <location>
        <begin position="562"/>
        <end position="583"/>
    </location>
</feature>
<dbReference type="InterPro" id="IPR043203">
    <property type="entry name" value="VGCC_Ca_Na"/>
</dbReference>
<evidence type="ECO:0000256" key="2">
    <source>
        <dbReference type="ARBA" id="ARBA00022692"/>
    </source>
</evidence>
<dbReference type="InterPro" id="IPR027359">
    <property type="entry name" value="Volt_channel_dom_sf"/>
</dbReference>
<organism evidence="9">
    <name type="scientific">Alexandrium monilatum</name>
    <dbReference type="NCBI Taxonomy" id="311494"/>
    <lineage>
        <taxon>Eukaryota</taxon>
        <taxon>Sar</taxon>
        <taxon>Alveolata</taxon>
        <taxon>Dinophyceae</taxon>
        <taxon>Gonyaulacales</taxon>
        <taxon>Pyrocystaceae</taxon>
        <taxon>Alexandrium</taxon>
    </lineage>
</organism>
<evidence type="ECO:0000256" key="5">
    <source>
        <dbReference type="ARBA" id="ARBA00023136"/>
    </source>
</evidence>
<feature type="transmembrane region" description="Helical" evidence="7">
    <location>
        <begin position="220"/>
        <end position="239"/>
    </location>
</feature>
<dbReference type="InterPro" id="IPR002048">
    <property type="entry name" value="EF_hand_dom"/>
</dbReference>
<dbReference type="Gene3D" id="1.10.287.70">
    <property type="match status" value="1"/>
</dbReference>
<dbReference type="PROSITE" id="PS50222">
    <property type="entry name" value="EF_HAND_2"/>
    <property type="match status" value="1"/>
</dbReference>
<accession>A0A7S4QH15</accession>
<dbReference type="PANTHER" id="PTHR10037:SF62">
    <property type="entry name" value="SODIUM CHANNEL PROTEIN 60E"/>
    <property type="match status" value="1"/>
</dbReference>
<dbReference type="Pfam" id="PF00520">
    <property type="entry name" value="Ion_trans"/>
    <property type="match status" value="2"/>
</dbReference>
<dbReference type="AlphaFoldDB" id="A0A7S4QH15"/>